<dbReference type="Pfam" id="PF09490">
    <property type="entry name" value="CbtA"/>
    <property type="match status" value="1"/>
</dbReference>
<comment type="caution">
    <text evidence="2">The sequence shown here is derived from an EMBL/GenBank/DDBJ whole genome shotgun (WGS) entry which is preliminary data.</text>
</comment>
<dbReference type="InterPro" id="IPR012666">
    <property type="entry name" value="CbtA_put"/>
</dbReference>
<gene>
    <name evidence="2" type="ORF">HC031_15690</name>
</gene>
<dbReference type="RefSeq" id="WP_167926060.1">
    <property type="nucleotide sequence ID" value="NZ_JAATVY010000010.1"/>
</dbReference>
<feature type="transmembrane region" description="Helical" evidence="1">
    <location>
        <begin position="137"/>
        <end position="156"/>
    </location>
</feature>
<evidence type="ECO:0000313" key="2">
    <source>
        <dbReference type="EMBL" id="NJC71144.1"/>
    </source>
</evidence>
<feature type="transmembrane region" description="Helical" evidence="1">
    <location>
        <begin position="62"/>
        <end position="87"/>
    </location>
</feature>
<evidence type="ECO:0000256" key="1">
    <source>
        <dbReference type="SAM" id="Phobius"/>
    </source>
</evidence>
<organism evidence="2 3">
    <name type="scientific">Planosporangium thailandense</name>
    <dbReference type="NCBI Taxonomy" id="765197"/>
    <lineage>
        <taxon>Bacteria</taxon>
        <taxon>Bacillati</taxon>
        <taxon>Actinomycetota</taxon>
        <taxon>Actinomycetes</taxon>
        <taxon>Micromonosporales</taxon>
        <taxon>Micromonosporaceae</taxon>
        <taxon>Planosporangium</taxon>
    </lineage>
</organism>
<evidence type="ECO:0000313" key="3">
    <source>
        <dbReference type="Proteomes" id="UP000722989"/>
    </source>
</evidence>
<protein>
    <submittedName>
        <fullName evidence="2">CbtA family protein</fullName>
    </submittedName>
</protein>
<keyword evidence="3" id="KW-1185">Reference proteome</keyword>
<proteinExistence type="predicted"/>
<name>A0ABX0XYJ2_9ACTN</name>
<reference evidence="2 3" key="1">
    <citation type="submission" date="2020-03" db="EMBL/GenBank/DDBJ databases">
        <title>WGS of the type strain of Planosporangium spp.</title>
        <authorList>
            <person name="Thawai C."/>
        </authorList>
    </citation>
    <scope>NUCLEOTIDE SEQUENCE [LARGE SCALE GENOMIC DNA]</scope>
    <source>
        <strain evidence="2 3">TBRC 5610</strain>
    </source>
</reference>
<accession>A0ABX0XYJ2</accession>
<keyword evidence="1" id="KW-1133">Transmembrane helix</keyword>
<dbReference type="Proteomes" id="UP000722989">
    <property type="component" value="Unassembled WGS sequence"/>
</dbReference>
<feature type="transmembrane region" description="Helical" evidence="1">
    <location>
        <begin position="99"/>
        <end position="117"/>
    </location>
</feature>
<feature type="transmembrane region" description="Helical" evidence="1">
    <location>
        <begin position="168"/>
        <end position="187"/>
    </location>
</feature>
<feature type="transmembrane region" description="Helical" evidence="1">
    <location>
        <begin position="207"/>
        <end position="227"/>
    </location>
</feature>
<keyword evidence="1" id="KW-0472">Membrane</keyword>
<keyword evidence="1" id="KW-0812">Transmembrane</keyword>
<dbReference type="EMBL" id="JAATVY010000010">
    <property type="protein sequence ID" value="NJC71144.1"/>
    <property type="molecule type" value="Genomic_DNA"/>
</dbReference>
<sequence length="245" mass="25030">MSARTLLVRGMLVGVAAGLLAYLFATAFGESPVNSAIAFEAAHTPPGDHDPELVSRTVQSTLGLAAAVVVYGAALGGIVALVFAVVYGRLGRLAARPTALLVAAAGFVAVELVPFLIYPANPPAVGSSETIGRRTALYFTMIGITVAAGIGATLLGRNLTARLGTWNAALIAAATFVAVVAAGAALLPAVDEVPADFPATVLWRFRLASVGTQLVLWTTIGLLFGALTERGERRRTGALRSAPPG</sequence>